<name>A0A2S9YTV4_9BACT</name>
<comment type="caution">
    <text evidence="1">The sequence shown here is derived from an EMBL/GenBank/DDBJ whole genome shotgun (WGS) entry which is preliminary data.</text>
</comment>
<reference evidence="1 2" key="1">
    <citation type="submission" date="2018-03" db="EMBL/GenBank/DDBJ databases">
        <title>Draft Genome Sequences of the Obligatory Marine Myxobacteria Enhygromyxa salina SWB007.</title>
        <authorList>
            <person name="Poehlein A."/>
            <person name="Moghaddam J.A."/>
            <person name="Harms H."/>
            <person name="Alanjari M."/>
            <person name="Koenig G.M."/>
            <person name="Daniel R."/>
            <person name="Schaeberle T.F."/>
        </authorList>
    </citation>
    <scope>NUCLEOTIDE SEQUENCE [LARGE SCALE GENOMIC DNA]</scope>
    <source>
        <strain evidence="1 2">SWB007</strain>
    </source>
</reference>
<dbReference type="Proteomes" id="UP000238823">
    <property type="component" value="Unassembled WGS sequence"/>
</dbReference>
<dbReference type="EMBL" id="PVNL01000041">
    <property type="protein sequence ID" value="PRQ08510.1"/>
    <property type="molecule type" value="Genomic_DNA"/>
</dbReference>
<dbReference type="RefSeq" id="WP_106088820.1">
    <property type="nucleotide sequence ID" value="NZ_PVNL01000041.1"/>
</dbReference>
<sequence length="126" mass="14062">MDARELEGLRAELREVAAELEKDNPENTRRATTRMAALLEHPAFFTREGRPAVVMSTQPRAIVDWWHRGGESRTEHWLDRSATRTEIPPGVRSVIDPDTVPAEILCASANCDPLASGFINTVVAWV</sequence>
<dbReference type="AlphaFoldDB" id="A0A2S9YTV4"/>
<proteinExistence type="predicted"/>
<evidence type="ECO:0000313" key="1">
    <source>
        <dbReference type="EMBL" id="PRQ08510.1"/>
    </source>
</evidence>
<organism evidence="1 2">
    <name type="scientific">Enhygromyxa salina</name>
    <dbReference type="NCBI Taxonomy" id="215803"/>
    <lineage>
        <taxon>Bacteria</taxon>
        <taxon>Pseudomonadati</taxon>
        <taxon>Myxococcota</taxon>
        <taxon>Polyangia</taxon>
        <taxon>Nannocystales</taxon>
        <taxon>Nannocystaceae</taxon>
        <taxon>Enhygromyxa</taxon>
    </lineage>
</organism>
<gene>
    <name evidence="1" type="ORF">ENSA7_17960</name>
</gene>
<evidence type="ECO:0000313" key="2">
    <source>
        <dbReference type="Proteomes" id="UP000238823"/>
    </source>
</evidence>
<accession>A0A2S9YTV4</accession>
<protein>
    <submittedName>
        <fullName evidence="1">Uncharacterized protein</fullName>
    </submittedName>
</protein>